<reference evidence="10" key="1">
    <citation type="journal article" date="2008" name="Nat. Genet.">
        <title>The Pristionchus pacificus genome provides a unique perspective on nematode lifestyle and parasitism.</title>
        <authorList>
            <person name="Dieterich C."/>
            <person name="Clifton S.W."/>
            <person name="Schuster L.N."/>
            <person name="Chinwalla A."/>
            <person name="Delehaunty K."/>
            <person name="Dinkelacker I."/>
            <person name="Fulton L."/>
            <person name="Fulton R."/>
            <person name="Godfrey J."/>
            <person name="Minx P."/>
            <person name="Mitreva M."/>
            <person name="Roeseler W."/>
            <person name="Tian H."/>
            <person name="Witte H."/>
            <person name="Yang S.P."/>
            <person name="Wilson R.K."/>
            <person name="Sommer R.J."/>
        </authorList>
    </citation>
    <scope>NUCLEOTIDE SEQUENCE [LARGE SCALE GENOMIC DNA]</scope>
    <source>
        <strain evidence="10">PS312</strain>
    </source>
</reference>
<feature type="region of interest" description="Disordered" evidence="7">
    <location>
        <begin position="124"/>
        <end position="161"/>
    </location>
</feature>
<dbReference type="EnsemblMetazoa" id="PPA03558.1">
    <property type="protein sequence ID" value="PPA03558.1"/>
    <property type="gene ID" value="WBGene00093112"/>
</dbReference>
<keyword evidence="4" id="KW-0378">Hydrolase</keyword>
<feature type="transmembrane region" description="Helical" evidence="8">
    <location>
        <begin position="176"/>
        <end position="194"/>
    </location>
</feature>
<evidence type="ECO:0000256" key="3">
    <source>
        <dbReference type="ARBA" id="ARBA00022729"/>
    </source>
</evidence>
<keyword evidence="8" id="KW-0812">Transmembrane</keyword>
<dbReference type="Gene3D" id="1.20.120.980">
    <property type="entry name" value="Serine carboxypeptidase S28, SKS domain"/>
    <property type="match status" value="1"/>
</dbReference>
<dbReference type="PANTHER" id="PTHR11010">
    <property type="entry name" value="PROTEASE S28 PRO-X CARBOXYPEPTIDASE-RELATED"/>
    <property type="match status" value="1"/>
</dbReference>
<keyword evidence="8" id="KW-1133">Transmembrane helix</keyword>
<dbReference type="Proteomes" id="UP000005239">
    <property type="component" value="Unassembled WGS sequence"/>
</dbReference>
<dbReference type="InterPro" id="IPR042269">
    <property type="entry name" value="Ser_carbopepase_S28_SKS"/>
</dbReference>
<evidence type="ECO:0000256" key="2">
    <source>
        <dbReference type="ARBA" id="ARBA00022670"/>
    </source>
</evidence>
<evidence type="ECO:0000256" key="5">
    <source>
        <dbReference type="ARBA" id="ARBA00023180"/>
    </source>
</evidence>
<reference evidence="9" key="2">
    <citation type="submission" date="2022-06" db="UniProtKB">
        <authorList>
            <consortium name="EnsemblMetazoa"/>
        </authorList>
    </citation>
    <scope>IDENTIFICATION</scope>
    <source>
        <strain evidence="9">PS312</strain>
    </source>
</reference>
<proteinExistence type="inferred from homology"/>
<sequence>MEDSDSSSEDSFVKVGAISSRSSSVSEDVPTVAKLQERVTLLESQLAEKEERWREALERKNEKISELKKEREAAEQDKLEALDELGLAQIGLGDREDIILEKIQKIYELEDELDRMGASLAQSVRRRRRRTSSERRRRRERHFDNWVQRAPSPPPKPPTPEPISSRIISVFSEENIGFYSILADVLGTLLVLSFTDVVGEPGLEKIAMFVMYIVTCAVCVTAKGMKIRITAQGVYFVLMVARLLLSMLSFFLVQFTPLLSCLVHLMTMQAYLAYKYAKCLDSCLHGNSIDVEAKASDKSSQRISQRMSSADVYTCNEIVEHMLNGKHFVFGMQACVVLPVGANHADYPYLSTSYLQDLAKGDIYSLSDFVDSEMPCRTGESPWMLTSDDPSMFNCTSDAEHNEILFLFSSAPADLTIAGEAMTLQYYTGVGQGTDEERFELAKEHFIVGTSTIVLGPAMTIEINDDVTVDITVTAFGEKNFFAAQPGFEFSLMSSGYASDFQSSLPSILTSTAYGINDDSIEYDAVYISGTVTMDPSRGTTLSIECFDRGDDVKEVISETKDVSLNGNCSTLDITYKGDTNPLYVGRSKEVIILYVSTNPDPVLKPTEAPPTTKGTTTRRTLPSTSPTSHSPTTSPRTTRVTSTSTSTVTPTTSAASETVFGEQKEFMKYTKTIPDPRTTRMTPTTSDASSVFTSRLFSSPSRRNMRTALVLLLVATVAAGKWINGRPSGGFLNAPFHRQFDSRADTTKYPGQILTNFSQKFDHFDPTDQGRWDQRMYYNPIHADRELSNGKDIIFLMIGGEGREGARWSGDDNVMIMQYAIHFGATVFDLEHRFFGDSRPINDMKTSSLRLLTTEQALADLAYFITVMNEEHEFVNPKWVVFGGSYPGALCGMFRSKYPELTAGGVCSSAPIDLSLDFYQYADVIEYVLTQTPIENKNNLRCDELVRQSFDLMQQLSLTTDGRETLNQKIRLDPPFDDNTTKADISNFFSNVFTAHQGMIQYTYDGSSTTTQQYATAAQLCKIYNQDKDILDNVWDHLVWYNKYWNGVDITTFDNSYAAALKDVAETDYDKLGDDGSSARGWMWLCCNEMGWLQTTDGDSIFGSTLPMNFYYDMCADMFGADAMNAPLIRDNNKAAIKYYGGLDDFDATNLCLVNGKFDPWGSLGYYKEDKAKNIVSVVIDGAAHCSDMYPPYDGEPAGLPAARNQIIAFLEGVLGKPYILTTPTVPTTTTTKSSTSTTSTTSMPTTTSGASGALMTLVSLAIVFLV</sequence>
<accession>A0A2A6BSY8</accession>
<evidence type="ECO:0000313" key="9">
    <source>
        <dbReference type="EnsemblMetazoa" id="PPA03558.1"/>
    </source>
</evidence>
<feature type="region of interest" description="Disordered" evidence="7">
    <location>
        <begin position="600"/>
        <end position="656"/>
    </location>
</feature>
<dbReference type="InterPro" id="IPR008758">
    <property type="entry name" value="Peptidase_S28"/>
</dbReference>
<dbReference type="Gene3D" id="3.40.50.1820">
    <property type="entry name" value="alpha/beta hydrolase"/>
    <property type="match status" value="1"/>
</dbReference>
<dbReference type="FunFam" id="1.20.120.980:FF:000003">
    <property type="entry name" value="Serine protease 16"/>
    <property type="match status" value="1"/>
</dbReference>
<feature type="region of interest" description="Disordered" evidence="7">
    <location>
        <begin position="1"/>
        <end position="29"/>
    </location>
</feature>
<keyword evidence="6" id="KW-0175">Coiled coil</keyword>
<feature type="coiled-coil region" evidence="6">
    <location>
        <begin position="32"/>
        <end position="84"/>
    </location>
</feature>
<dbReference type="GO" id="GO:0070008">
    <property type="term" value="F:serine-type exopeptidase activity"/>
    <property type="evidence" value="ECO:0007669"/>
    <property type="project" value="InterPro"/>
</dbReference>
<feature type="region of interest" description="Disordered" evidence="7">
    <location>
        <begin position="1227"/>
        <end position="1249"/>
    </location>
</feature>
<keyword evidence="8" id="KW-0472">Membrane</keyword>
<dbReference type="GO" id="GO:0006508">
    <property type="term" value="P:proteolysis"/>
    <property type="evidence" value="ECO:0007669"/>
    <property type="project" value="UniProtKB-KW"/>
</dbReference>
<feature type="compositionally biased region" description="Low complexity" evidence="7">
    <location>
        <begin position="606"/>
        <end position="656"/>
    </location>
</feature>
<dbReference type="OrthoDB" id="1735038at2759"/>
<keyword evidence="10" id="KW-1185">Reference proteome</keyword>
<evidence type="ECO:0000256" key="6">
    <source>
        <dbReference type="SAM" id="Coils"/>
    </source>
</evidence>
<name>A0A2A6BSY8_PRIPA</name>
<dbReference type="AlphaFoldDB" id="A0A2A6BSY8"/>
<gene>
    <name evidence="9" type="primary">WBGene00093112</name>
</gene>
<keyword evidence="3" id="KW-0732">Signal</keyword>
<evidence type="ECO:0000256" key="8">
    <source>
        <dbReference type="SAM" id="Phobius"/>
    </source>
</evidence>
<evidence type="ECO:0000256" key="4">
    <source>
        <dbReference type="ARBA" id="ARBA00022801"/>
    </source>
</evidence>
<dbReference type="Pfam" id="PF05577">
    <property type="entry name" value="Peptidase_S28"/>
    <property type="match status" value="1"/>
</dbReference>
<protein>
    <submittedName>
        <fullName evidence="9">Peptidase</fullName>
    </submittedName>
</protein>
<feature type="transmembrane region" description="Helical" evidence="8">
    <location>
        <begin position="206"/>
        <end position="222"/>
    </location>
</feature>
<feature type="transmembrane region" description="Helical" evidence="8">
    <location>
        <begin position="234"/>
        <end position="251"/>
    </location>
</feature>
<feature type="compositionally biased region" description="Pro residues" evidence="7">
    <location>
        <begin position="151"/>
        <end position="161"/>
    </location>
</feature>
<organism evidence="9 10">
    <name type="scientific">Pristionchus pacificus</name>
    <name type="common">Parasitic nematode worm</name>
    <dbReference type="NCBI Taxonomy" id="54126"/>
    <lineage>
        <taxon>Eukaryota</taxon>
        <taxon>Metazoa</taxon>
        <taxon>Ecdysozoa</taxon>
        <taxon>Nematoda</taxon>
        <taxon>Chromadorea</taxon>
        <taxon>Rhabditida</taxon>
        <taxon>Rhabditina</taxon>
        <taxon>Diplogasteromorpha</taxon>
        <taxon>Diplogasteroidea</taxon>
        <taxon>Neodiplogasteridae</taxon>
        <taxon>Pristionchus</taxon>
    </lineage>
</organism>
<dbReference type="SUPFAM" id="SSF53474">
    <property type="entry name" value="alpha/beta-Hydrolases"/>
    <property type="match status" value="1"/>
</dbReference>
<evidence type="ECO:0000256" key="1">
    <source>
        <dbReference type="ARBA" id="ARBA00011079"/>
    </source>
</evidence>
<feature type="compositionally biased region" description="Basic residues" evidence="7">
    <location>
        <begin position="124"/>
        <end position="140"/>
    </location>
</feature>
<evidence type="ECO:0000313" key="10">
    <source>
        <dbReference type="Proteomes" id="UP000005239"/>
    </source>
</evidence>
<dbReference type="InterPro" id="IPR029058">
    <property type="entry name" value="AB_hydrolase_fold"/>
</dbReference>
<keyword evidence="5" id="KW-0325">Glycoprotein</keyword>
<comment type="similarity">
    <text evidence="1">Belongs to the peptidase S28 family.</text>
</comment>
<dbReference type="PANTHER" id="PTHR11010:SF101">
    <property type="entry name" value="SERINE PROTEASE F56F10.1-RELATED"/>
    <property type="match status" value="1"/>
</dbReference>
<evidence type="ECO:0000256" key="7">
    <source>
        <dbReference type="SAM" id="MobiDB-lite"/>
    </source>
</evidence>
<accession>A0A8R1U5K6</accession>
<dbReference type="GO" id="GO:0008239">
    <property type="term" value="F:dipeptidyl-peptidase activity"/>
    <property type="evidence" value="ECO:0000318"/>
    <property type="project" value="GO_Central"/>
</dbReference>
<keyword evidence="2" id="KW-0645">Protease</keyword>